<protein>
    <submittedName>
        <fullName evidence="1">Uncharacterized protein</fullName>
    </submittedName>
</protein>
<name>A0AA36JRP8_9DINO</name>
<keyword evidence="2" id="KW-1185">Reference proteome</keyword>
<proteinExistence type="predicted"/>
<comment type="caution">
    <text evidence="1">The sequence shown here is derived from an EMBL/GenBank/DDBJ whole genome shotgun (WGS) entry which is preliminary data.</text>
</comment>
<dbReference type="EMBL" id="CAUJNA010003818">
    <property type="protein sequence ID" value="CAJ1410472.1"/>
    <property type="molecule type" value="Genomic_DNA"/>
</dbReference>
<organism evidence="1 2">
    <name type="scientific">Effrenium voratum</name>
    <dbReference type="NCBI Taxonomy" id="2562239"/>
    <lineage>
        <taxon>Eukaryota</taxon>
        <taxon>Sar</taxon>
        <taxon>Alveolata</taxon>
        <taxon>Dinophyceae</taxon>
        <taxon>Suessiales</taxon>
        <taxon>Symbiodiniaceae</taxon>
        <taxon>Effrenium</taxon>
    </lineage>
</organism>
<sequence>MAAKARAKAEEAAEAKVAEAVEAAPAAREDPWSAGLAAAQAAQGPVDAKALAAAQAALQVGRKQGLLKSRLADLAMDLAAKVVIDKSPERPVEELAAEAAKAAIRAGEAAGALANMWQSLAVERNSTKANKGDALFSDAGCVSGGSIEGAKGFAQAPRWGAGPAAQPLRRAPVWWRAGRGTPRP</sequence>
<reference evidence="1" key="1">
    <citation type="submission" date="2023-08" db="EMBL/GenBank/DDBJ databases">
        <authorList>
            <person name="Chen Y."/>
            <person name="Shah S."/>
            <person name="Dougan E. K."/>
            <person name="Thang M."/>
            <person name="Chan C."/>
        </authorList>
    </citation>
    <scope>NUCLEOTIDE SEQUENCE</scope>
</reference>
<dbReference type="Proteomes" id="UP001178507">
    <property type="component" value="Unassembled WGS sequence"/>
</dbReference>
<accession>A0AA36JRP8</accession>
<evidence type="ECO:0000313" key="1">
    <source>
        <dbReference type="EMBL" id="CAJ1410472.1"/>
    </source>
</evidence>
<gene>
    <name evidence="1" type="ORF">EVOR1521_LOCUS31291</name>
</gene>
<evidence type="ECO:0000313" key="2">
    <source>
        <dbReference type="Proteomes" id="UP001178507"/>
    </source>
</evidence>
<dbReference type="AlphaFoldDB" id="A0AA36JRP8"/>